<feature type="region of interest" description="Disordered" evidence="1">
    <location>
        <begin position="189"/>
        <end position="230"/>
    </location>
</feature>
<keyword evidence="3" id="KW-1185">Reference proteome</keyword>
<comment type="caution">
    <text evidence="2">The sequence shown here is derived from an EMBL/GenBank/DDBJ whole genome shotgun (WGS) entry which is preliminary data.</text>
</comment>
<gene>
    <name evidence="2" type="ORF">A1Q2_00413</name>
</gene>
<dbReference type="Proteomes" id="UP000006757">
    <property type="component" value="Unassembled WGS sequence"/>
</dbReference>
<evidence type="ECO:0000256" key="1">
    <source>
        <dbReference type="SAM" id="MobiDB-lite"/>
    </source>
</evidence>
<dbReference type="EMBL" id="AMBO01000140">
    <property type="protein sequence ID" value="EKD05183.1"/>
    <property type="molecule type" value="Genomic_DNA"/>
</dbReference>
<evidence type="ECO:0000313" key="2">
    <source>
        <dbReference type="EMBL" id="EKD05183.1"/>
    </source>
</evidence>
<feature type="region of interest" description="Disordered" evidence="1">
    <location>
        <begin position="90"/>
        <end position="112"/>
    </location>
</feature>
<proteinExistence type="predicted"/>
<evidence type="ECO:0000313" key="3">
    <source>
        <dbReference type="Proteomes" id="UP000006757"/>
    </source>
</evidence>
<dbReference type="AlphaFoldDB" id="K1W8S1"/>
<reference evidence="2 3" key="1">
    <citation type="journal article" date="2012" name="Eukaryot. Cell">
        <title>Genome sequence of the Trichosporon asahii environmental strain CBS 8904.</title>
        <authorList>
            <person name="Yang R.Y."/>
            <person name="Li H.T."/>
            <person name="Zhu H."/>
            <person name="Zhou G.P."/>
            <person name="Wang M."/>
            <person name="Wang L."/>
        </authorList>
    </citation>
    <scope>NUCLEOTIDE SEQUENCE [LARGE SCALE GENOMIC DNA]</scope>
    <source>
        <strain evidence="2 3">CBS 8904</strain>
    </source>
</reference>
<dbReference type="HOGENOM" id="CLU_1205517_0_0_1"/>
<sequence length="230" mass="26169">MSPGPASGYEFGIVRLSGSPPINPQRRPGYTFRPVVPVRAMSAPPPRRWTKIRASKVPNKACKPEHKWANRMRLGWSRFKTRLAARLPERGNADVPVSPDKDEVESEDGQGVDWVDNGDEVYVFLWDGYWDERDRDARSLRSESSASIPMFLDRNVEADEDFFMPNTRANRVAPETVEADDGFVNIMITPPSPTTPRFVRRDEVETPTPLPRTRKGTPTLFPPSNPRFYQ</sequence>
<feature type="compositionally biased region" description="Pro residues" evidence="1">
    <location>
        <begin position="220"/>
        <end position="230"/>
    </location>
</feature>
<accession>K1W8S1</accession>
<name>K1W8S1_TRIAC</name>
<protein>
    <submittedName>
        <fullName evidence="2">Uncharacterized protein</fullName>
    </submittedName>
</protein>
<dbReference type="InParanoid" id="K1W8S1"/>
<organism evidence="2 3">
    <name type="scientific">Trichosporon asahii var. asahii (strain CBS 8904)</name>
    <name type="common">Yeast</name>
    <dbReference type="NCBI Taxonomy" id="1220162"/>
    <lineage>
        <taxon>Eukaryota</taxon>
        <taxon>Fungi</taxon>
        <taxon>Dikarya</taxon>
        <taxon>Basidiomycota</taxon>
        <taxon>Agaricomycotina</taxon>
        <taxon>Tremellomycetes</taxon>
        <taxon>Trichosporonales</taxon>
        <taxon>Trichosporonaceae</taxon>
        <taxon>Trichosporon</taxon>
    </lineage>
</organism>